<gene>
    <name evidence="1" type="ORF">GP2143_05070</name>
</gene>
<comment type="caution">
    <text evidence="1">The sequence shown here is derived from an EMBL/GenBank/DDBJ whole genome shotgun (WGS) entry which is preliminary data.</text>
</comment>
<dbReference type="Proteomes" id="UP000004931">
    <property type="component" value="Unassembled WGS sequence"/>
</dbReference>
<proteinExistence type="predicted"/>
<reference evidence="1 2" key="1">
    <citation type="journal article" date="2010" name="J. Bacteriol.">
        <title>Genome sequence of the oligotrophic marine Gammaproteobacterium HTCC2143, isolated from the Oregon Coast.</title>
        <authorList>
            <person name="Oh H.M."/>
            <person name="Kang I."/>
            <person name="Ferriera S."/>
            <person name="Giovannoni S.J."/>
            <person name="Cho J.C."/>
        </authorList>
    </citation>
    <scope>NUCLEOTIDE SEQUENCE [LARGE SCALE GENOMIC DNA]</scope>
    <source>
        <strain evidence="1 2">HTCC2143</strain>
    </source>
</reference>
<evidence type="ECO:0000313" key="2">
    <source>
        <dbReference type="Proteomes" id="UP000004931"/>
    </source>
</evidence>
<dbReference type="EMBL" id="AAVT01000002">
    <property type="protein sequence ID" value="EAW31794.1"/>
    <property type="molecule type" value="Genomic_DNA"/>
</dbReference>
<dbReference type="AlphaFoldDB" id="A0YB64"/>
<evidence type="ECO:0000313" key="1">
    <source>
        <dbReference type="EMBL" id="EAW31794.1"/>
    </source>
</evidence>
<accession>A0YB64</accession>
<sequence>MLWSVAICDIVYKLQQLIDLYDDAAAKEILQDVTKIQDRDPKSSAWELKLLNDVRDKTYLLDSSEFEDLIYLQKQRHLSAHPVLNSDRELHSPNKETVRALLRSTLEGLLVKPPIYTQRIMQELLEDISESSDVLNSRKKVKKHIESRYLSRMTPTVEMSIFRSFWKLVFKVDNEECEKNRTINLYALEVLSNRNIASIPEAIDGDSDYYSNIAPSGMPLSFFVYYYSSWRPPQQLCGIAVLRADRVEWPRRGRLFCLYSQTIPISVPNDSIKLI</sequence>
<name>A0YB64_9GAMM</name>
<protein>
    <submittedName>
        <fullName evidence="1">Uncharacterized protein</fullName>
    </submittedName>
</protein>
<dbReference type="eggNOG" id="ENOG502ZACZ">
    <property type="taxonomic scope" value="Bacteria"/>
</dbReference>
<keyword evidence="2" id="KW-1185">Reference proteome</keyword>
<organism evidence="1 2">
    <name type="scientific">marine gamma proteobacterium HTCC2143</name>
    <dbReference type="NCBI Taxonomy" id="247633"/>
    <lineage>
        <taxon>Bacteria</taxon>
        <taxon>Pseudomonadati</taxon>
        <taxon>Pseudomonadota</taxon>
        <taxon>Gammaproteobacteria</taxon>
        <taxon>Cellvibrionales</taxon>
        <taxon>Spongiibacteraceae</taxon>
        <taxon>BD1-7 clade</taxon>
    </lineage>
</organism>